<organism evidence="1 2">
    <name type="scientific">Aureibacter tunicatorum</name>
    <dbReference type="NCBI Taxonomy" id="866807"/>
    <lineage>
        <taxon>Bacteria</taxon>
        <taxon>Pseudomonadati</taxon>
        <taxon>Bacteroidota</taxon>
        <taxon>Cytophagia</taxon>
        <taxon>Cytophagales</taxon>
        <taxon>Persicobacteraceae</taxon>
        <taxon>Aureibacter</taxon>
    </lineage>
</organism>
<keyword evidence="2" id="KW-1185">Reference proteome</keyword>
<name>A0AAE3XTQ7_9BACT</name>
<protein>
    <submittedName>
        <fullName evidence="1">Uncharacterized protein</fullName>
    </submittedName>
</protein>
<sequence length="130" mass="15437">MNSLAIKLNNESCDQVEIQFRNADEFDFSESDNSFIWSFTGNKLPFYAEFISSKQSTYVLLEPLNREGSDQICFNYLKMFDFLMKHFKLEITCWLVNYDIEDESIVIVIDSLIDKSQLKFDFIADYKIYR</sequence>
<dbReference type="RefSeq" id="WP_309942928.1">
    <property type="nucleotide sequence ID" value="NZ_AP025307.1"/>
</dbReference>
<dbReference type="Proteomes" id="UP001185092">
    <property type="component" value="Unassembled WGS sequence"/>
</dbReference>
<reference evidence="1" key="1">
    <citation type="submission" date="2023-07" db="EMBL/GenBank/DDBJ databases">
        <title>Genomic Encyclopedia of Type Strains, Phase IV (KMG-IV): sequencing the most valuable type-strain genomes for metagenomic binning, comparative biology and taxonomic classification.</title>
        <authorList>
            <person name="Goeker M."/>
        </authorList>
    </citation>
    <scope>NUCLEOTIDE SEQUENCE</scope>
    <source>
        <strain evidence="1">DSM 26174</strain>
    </source>
</reference>
<evidence type="ECO:0000313" key="1">
    <source>
        <dbReference type="EMBL" id="MDR6241814.1"/>
    </source>
</evidence>
<proteinExistence type="predicted"/>
<evidence type="ECO:0000313" key="2">
    <source>
        <dbReference type="Proteomes" id="UP001185092"/>
    </source>
</evidence>
<comment type="caution">
    <text evidence="1">The sequence shown here is derived from an EMBL/GenBank/DDBJ whole genome shotgun (WGS) entry which is preliminary data.</text>
</comment>
<gene>
    <name evidence="1" type="ORF">HNQ88_004901</name>
</gene>
<dbReference type="AlphaFoldDB" id="A0AAE3XTQ7"/>
<dbReference type="EMBL" id="JAVDQD010000012">
    <property type="protein sequence ID" value="MDR6241814.1"/>
    <property type="molecule type" value="Genomic_DNA"/>
</dbReference>
<accession>A0AAE3XTQ7</accession>